<organism evidence="2">
    <name type="scientific">Cacopsylla melanoneura</name>
    <dbReference type="NCBI Taxonomy" id="428564"/>
    <lineage>
        <taxon>Eukaryota</taxon>
        <taxon>Metazoa</taxon>
        <taxon>Ecdysozoa</taxon>
        <taxon>Arthropoda</taxon>
        <taxon>Hexapoda</taxon>
        <taxon>Insecta</taxon>
        <taxon>Pterygota</taxon>
        <taxon>Neoptera</taxon>
        <taxon>Paraneoptera</taxon>
        <taxon>Hemiptera</taxon>
        <taxon>Sternorrhyncha</taxon>
        <taxon>Psylloidea</taxon>
        <taxon>Psyllidae</taxon>
        <taxon>Psyllinae</taxon>
        <taxon>Cacopsylla</taxon>
    </lineage>
</organism>
<protein>
    <submittedName>
        <fullName evidence="2">Uncharacterized protein</fullName>
    </submittedName>
</protein>
<dbReference type="EMBL" id="HBUF01178093">
    <property type="protein sequence ID" value="CAG6654532.1"/>
    <property type="molecule type" value="Transcribed_RNA"/>
</dbReference>
<name>A0A8D8RRP9_9HEMI</name>
<proteinExistence type="predicted"/>
<reference evidence="2" key="1">
    <citation type="submission" date="2021-05" db="EMBL/GenBank/DDBJ databases">
        <authorList>
            <person name="Alioto T."/>
            <person name="Alioto T."/>
            <person name="Gomez Garrido J."/>
        </authorList>
    </citation>
    <scope>NUCLEOTIDE SEQUENCE</scope>
</reference>
<dbReference type="EMBL" id="HBUF01563892">
    <property type="protein sequence ID" value="CAG6763637.1"/>
    <property type="molecule type" value="Transcribed_RNA"/>
</dbReference>
<sequence>MPPFFSSSNSFLLCSTKSSTSSLLFLSLSRYAFYCLSFSLEVFYLILVHVQYHSMFCPSVCSDRRSWREGQDIIFRPKISLLQCLMLGMCMLCSFFHHVCCELCFQYCSFSLFLHFR</sequence>
<dbReference type="EMBL" id="HBUF01178094">
    <property type="protein sequence ID" value="CAG6654534.1"/>
    <property type="molecule type" value="Transcribed_RNA"/>
</dbReference>
<dbReference type="EMBL" id="HBUF01563893">
    <property type="protein sequence ID" value="CAG6763638.1"/>
    <property type="molecule type" value="Transcribed_RNA"/>
</dbReference>
<evidence type="ECO:0000313" key="2">
    <source>
        <dbReference type="EMBL" id="CAG6654532.1"/>
    </source>
</evidence>
<evidence type="ECO:0000256" key="1">
    <source>
        <dbReference type="SAM" id="Phobius"/>
    </source>
</evidence>
<dbReference type="EMBL" id="HBUF01063935">
    <property type="protein sequence ID" value="CAG6626957.1"/>
    <property type="molecule type" value="Transcribed_RNA"/>
</dbReference>
<feature type="transmembrane region" description="Helical" evidence="1">
    <location>
        <begin position="31"/>
        <end position="52"/>
    </location>
</feature>
<keyword evidence="1" id="KW-0472">Membrane</keyword>
<dbReference type="AlphaFoldDB" id="A0A8D8RRP9"/>
<keyword evidence="1" id="KW-1133">Transmembrane helix</keyword>
<keyword evidence="1" id="KW-0812">Transmembrane</keyword>
<dbReference type="EMBL" id="HBUF01178095">
    <property type="protein sequence ID" value="CAG6654536.1"/>
    <property type="molecule type" value="Transcribed_RNA"/>
</dbReference>
<accession>A0A8D8RRP9</accession>